<dbReference type="GeneID" id="98126578"/>
<feature type="compositionally biased region" description="Polar residues" evidence="1">
    <location>
        <begin position="304"/>
        <end position="315"/>
    </location>
</feature>
<feature type="region of interest" description="Disordered" evidence="1">
    <location>
        <begin position="168"/>
        <end position="189"/>
    </location>
</feature>
<protein>
    <submittedName>
        <fullName evidence="2">Uncharacterized protein</fullName>
    </submittedName>
</protein>
<evidence type="ECO:0000256" key="1">
    <source>
        <dbReference type="SAM" id="MobiDB-lite"/>
    </source>
</evidence>
<evidence type="ECO:0000313" key="3">
    <source>
        <dbReference type="Proteomes" id="UP001600064"/>
    </source>
</evidence>
<dbReference type="EMBL" id="JAZGUE010000005">
    <property type="protein sequence ID" value="KAL2265992.1"/>
    <property type="molecule type" value="Genomic_DNA"/>
</dbReference>
<evidence type="ECO:0000313" key="2">
    <source>
        <dbReference type="EMBL" id="KAL2265992.1"/>
    </source>
</evidence>
<feature type="region of interest" description="Disordered" evidence="1">
    <location>
        <begin position="255"/>
        <end position="315"/>
    </location>
</feature>
<feature type="compositionally biased region" description="Basic and acidic residues" evidence="1">
    <location>
        <begin position="262"/>
        <end position="274"/>
    </location>
</feature>
<sequence>MMFLNPTAPSLHRKRSRDEEDEGPSGFPVGFIEHRSKRLQSLPVRTSPMSQRWNEQLNFPLLNPTYPTPAPRVVTPQEPVQEGMWADEPELVPAAAAMSDCDMDMMDTSEPVGQPASPPTGTAAGPFYAAANTAGRIPTPIQCSFAAQVRGHGWNGRAAMAGDVLATTPEEPTGARLGPGGMAGAPTAAAADWNSLAENRRLPSPISECGPEDSQGGMALDACSLTPSPPSYHGGNGDPLNQITHEHPLIAELPARTGSALSRRDSTPGTDRHGRSGSGASSNGGMDVEGMSPPRRGHTRSKHTLNSWTPLQPGMTRTFSIGYRADCEKCRNKQPGHFNHIIIS</sequence>
<gene>
    <name evidence="2" type="ORF">VTJ83DRAFT_5344</name>
</gene>
<feature type="region of interest" description="Disordered" evidence="1">
    <location>
        <begin position="201"/>
        <end position="243"/>
    </location>
</feature>
<keyword evidence="3" id="KW-1185">Reference proteome</keyword>
<comment type="caution">
    <text evidence="2">The sequence shown here is derived from an EMBL/GenBank/DDBJ whole genome shotgun (WGS) entry which is preliminary data.</text>
</comment>
<dbReference type="Proteomes" id="UP001600064">
    <property type="component" value="Unassembled WGS sequence"/>
</dbReference>
<name>A0ABR4D6T0_9PEZI</name>
<proteinExistence type="predicted"/>
<dbReference type="RefSeq" id="XP_070864719.1">
    <property type="nucleotide sequence ID" value="XM_071011934.1"/>
</dbReference>
<reference evidence="2 3" key="1">
    <citation type="journal article" date="2024" name="Commun. Biol.">
        <title>Comparative genomic analysis of thermophilic fungi reveals convergent evolutionary adaptations and gene losses.</title>
        <authorList>
            <person name="Steindorff A.S."/>
            <person name="Aguilar-Pontes M.V."/>
            <person name="Robinson A.J."/>
            <person name="Andreopoulos B."/>
            <person name="LaButti K."/>
            <person name="Kuo A."/>
            <person name="Mondo S."/>
            <person name="Riley R."/>
            <person name="Otillar R."/>
            <person name="Haridas S."/>
            <person name="Lipzen A."/>
            <person name="Grimwood J."/>
            <person name="Schmutz J."/>
            <person name="Clum A."/>
            <person name="Reid I.D."/>
            <person name="Moisan M.C."/>
            <person name="Butler G."/>
            <person name="Nguyen T.T.M."/>
            <person name="Dewar K."/>
            <person name="Conant G."/>
            <person name="Drula E."/>
            <person name="Henrissat B."/>
            <person name="Hansel C."/>
            <person name="Singer S."/>
            <person name="Hutchinson M.I."/>
            <person name="de Vries R.P."/>
            <person name="Natvig D.O."/>
            <person name="Powell A.J."/>
            <person name="Tsang A."/>
            <person name="Grigoriev I.V."/>
        </authorList>
    </citation>
    <scope>NUCLEOTIDE SEQUENCE [LARGE SCALE GENOMIC DNA]</scope>
    <source>
        <strain evidence="2 3">ATCC 22073</strain>
    </source>
</reference>
<feature type="region of interest" description="Disordered" evidence="1">
    <location>
        <begin position="1"/>
        <end position="30"/>
    </location>
</feature>
<accession>A0ABR4D6T0</accession>
<organism evidence="2 3">
    <name type="scientific">Remersonia thermophila</name>
    <dbReference type="NCBI Taxonomy" id="72144"/>
    <lineage>
        <taxon>Eukaryota</taxon>
        <taxon>Fungi</taxon>
        <taxon>Dikarya</taxon>
        <taxon>Ascomycota</taxon>
        <taxon>Pezizomycotina</taxon>
        <taxon>Sordariomycetes</taxon>
        <taxon>Sordariomycetidae</taxon>
        <taxon>Sordariales</taxon>
        <taxon>Sordariales incertae sedis</taxon>
        <taxon>Remersonia</taxon>
    </lineage>
</organism>